<dbReference type="InterPro" id="IPR040086">
    <property type="entry name" value="MJ0683-like"/>
</dbReference>
<reference evidence="5 6" key="1">
    <citation type="submission" date="2018-05" db="EMBL/GenBank/DDBJ databases">
        <authorList>
            <person name="Lanie J.A."/>
            <person name="Ng W.-L."/>
            <person name="Kazmierczak K.M."/>
            <person name="Andrzejewski T.M."/>
            <person name="Davidsen T.M."/>
            <person name="Wayne K.J."/>
            <person name="Tettelin H."/>
            <person name="Glass J.I."/>
            <person name="Rusch D."/>
            <person name="Podicherti R."/>
            <person name="Tsui H.-C.T."/>
            <person name="Winkler M.E."/>
        </authorList>
    </citation>
    <scope>NUCLEOTIDE SEQUENCE [LARGE SCALE GENOMIC DNA]</scope>
    <source>
        <strain evidence="5 6">BUT-10</strain>
    </source>
</reference>
<proteinExistence type="predicted"/>
<evidence type="ECO:0000256" key="3">
    <source>
        <dbReference type="ARBA" id="ARBA00023014"/>
    </source>
</evidence>
<evidence type="ECO:0000313" key="6">
    <source>
        <dbReference type="Proteomes" id="UP000249524"/>
    </source>
</evidence>
<dbReference type="InterPro" id="IPR006638">
    <property type="entry name" value="Elp3/MiaA/NifB-like_rSAM"/>
</dbReference>
<dbReference type="GO" id="GO:0046872">
    <property type="term" value="F:metal ion binding"/>
    <property type="evidence" value="ECO:0007669"/>
    <property type="project" value="UniProtKB-KW"/>
</dbReference>
<dbReference type="NCBIfam" id="NF033668">
    <property type="entry name" value="rSAM_PA0069"/>
    <property type="match status" value="1"/>
</dbReference>
<keyword evidence="2" id="KW-0408">Iron</keyword>
<evidence type="ECO:0000259" key="4">
    <source>
        <dbReference type="PROSITE" id="PS51918"/>
    </source>
</evidence>
<dbReference type="PANTHER" id="PTHR43432:SF3">
    <property type="entry name" value="SLR0285 PROTEIN"/>
    <property type="match status" value="1"/>
</dbReference>
<dbReference type="PANTHER" id="PTHR43432">
    <property type="entry name" value="SLR0285 PROTEIN"/>
    <property type="match status" value="1"/>
</dbReference>
<dbReference type="SMART" id="SM00729">
    <property type="entry name" value="Elp3"/>
    <property type="match status" value="1"/>
</dbReference>
<dbReference type="Proteomes" id="UP000249524">
    <property type="component" value="Unassembled WGS sequence"/>
</dbReference>
<dbReference type="GO" id="GO:0051536">
    <property type="term" value="F:iron-sulfur cluster binding"/>
    <property type="evidence" value="ECO:0007669"/>
    <property type="project" value="UniProtKB-KW"/>
</dbReference>
<feature type="domain" description="Radical SAM core" evidence="4">
    <location>
        <begin position="93"/>
        <end position="330"/>
    </location>
</feature>
<dbReference type="SFLD" id="SFLDS00029">
    <property type="entry name" value="Radical_SAM"/>
    <property type="match status" value="1"/>
</dbReference>
<dbReference type="InterPro" id="IPR058240">
    <property type="entry name" value="rSAM_sf"/>
</dbReference>
<evidence type="ECO:0000313" key="5">
    <source>
        <dbReference type="EMBL" id="RAK68498.1"/>
    </source>
</evidence>
<dbReference type="EMBL" id="QFYS01000001">
    <property type="protein sequence ID" value="RAK68498.1"/>
    <property type="molecule type" value="Genomic_DNA"/>
</dbReference>
<dbReference type="OrthoDB" id="9785699at2"/>
<keyword evidence="1" id="KW-0479">Metal-binding</keyword>
<dbReference type="Pfam" id="PF04055">
    <property type="entry name" value="Radical_SAM"/>
    <property type="match status" value="1"/>
</dbReference>
<comment type="caution">
    <text evidence="5">The sequence shown here is derived from an EMBL/GenBank/DDBJ whole genome shotgun (WGS) entry which is preliminary data.</text>
</comment>
<evidence type="ECO:0000256" key="2">
    <source>
        <dbReference type="ARBA" id="ARBA00023004"/>
    </source>
</evidence>
<dbReference type="Gene3D" id="3.80.30.30">
    <property type="match status" value="1"/>
</dbReference>
<organism evidence="5 6">
    <name type="scientific">Phenylobacterium kunshanense</name>
    <dbReference type="NCBI Taxonomy" id="1445034"/>
    <lineage>
        <taxon>Bacteria</taxon>
        <taxon>Pseudomonadati</taxon>
        <taxon>Pseudomonadota</taxon>
        <taxon>Alphaproteobacteria</taxon>
        <taxon>Caulobacterales</taxon>
        <taxon>Caulobacteraceae</taxon>
        <taxon>Phenylobacterium</taxon>
    </lineage>
</organism>
<name>A0A328BTY3_9CAUL</name>
<protein>
    <submittedName>
        <fullName evidence="5">Radical SAM protein</fullName>
    </submittedName>
</protein>
<keyword evidence="3" id="KW-0411">Iron-sulfur</keyword>
<sequence length="390" mass="43563">MITVSIPSSDLAFTAKVKSSCFVHWSIYSAGVSSFTQQIRGRGVRSNVTGRYESQVREAFDDGWTADDGEPRQITTEVAPETARVIITRNDSPDVGFSASINPYRGCEHGCTYCYARPAHAYMGLSPGLDFETKLFFKPRAAELLEAELRKPRYRPEFIHIGGNTDPYQPQERTLRVTRQVMEVLVRFRHPFTIITKSALIVRDLDLLAEAAAQGLTRVAISVTTLDRRLARSMEPRAATPEKRLDAIRRLSAAGVPVSVMFAPSIPGLNDHELEAVLERAAEAGALGAGYVALRLPLEIKDLFREWLESDHPDRARRVMSLVRQMRGGKDYDSQWGSRMRGEGPLADLMSRRFKAAQRRFGLDAPWAALDTGRFRIPPKAGDQIDLFAP</sequence>
<dbReference type="SUPFAM" id="SSF102114">
    <property type="entry name" value="Radical SAM enzymes"/>
    <property type="match status" value="1"/>
</dbReference>
<accession>A0A328BTY3</accession>
<dbReference type="CDD" id="cd01335">
    <property type="entry name" value="Radical_SAM"/>
    <property type="match status" value="1"/>
</dbReference>
<dbReference type="SFLD" id="SFLDG01084">
    <property type="entry name" value="Uncharacterised_Radical_SAM_Su"/>
    <property type="match status" value="1"/>
</dbReference>
<dbReference type="AlphaFoldDB" id="A0A328BTY3"/>
<keyword evidence="6" id="KW-1185">Reference proteome</keyword>
<dbReference type="GO" id="GO:0003824">
    <property type="term" value="F:catalytic activity"/>
    <property type="evidence" value="ECO:0007669"/>
    <property type="project" value="InterPro"/>
</dbReference>
<dbReference type="PROSITE" id="PS51918">
    <property type="entry name" value="RADICAL_SAM"/>
    <property type="match status" value="1"/>
</dbReference>
<dbReference type="InterPro" id="IPR007197">
    <property type="entry name" value="rSAM"/>
</dbReference>
<evidence type="ECO:0000256" key="1">
    <source>
        <dbReference type="ARBA" id="ARBA00022723"/>
    </source>
</evidence>
<gene>
    <name evidence="5" type="ORF">DJ019_00255</name>
</gene>